<keyword evidence="3 6" id="KW-0815">Transposition</keyword>
<dbReference type="AlphaFoldDB" id="A0A1M5QFC1"/>
<dbReference type="PANTHER" id="PTHR33217:SF5">
    <property type="entry name" value="MUTATOR FAMILY TRANSPOSASE"/>
    <property type="match status" value="1"/>
</dbReference>
<dbReference type="Proteomes" id="UP000184020">
    <property type="component" value="Unassembled WGS sequence"/>
</dbReference>
<dbReference type="GO" id="GO:0003677">
    <property type="term" value="F:DNA binding"/>
    <property type="evidence" value="ECO:0007669"/>
    <property type="project" value="UniProtKB-UniRule"/>
</dbReference>
<organism evidence="7 8">
    <name type="scientific">Flavobacterium micromati</name>
    <dbReference type="NCBI Taxonomy" id="229205"/>
    <lineage>
        <taxon>Bacteria</taxon>
        <taxon>Pseudomonadati</taxon>
        <taxon>Bacteroidota</taxon>
        <taxon>Flavobacteriia</taxon>
        <taxon>Flavobacteriales</taxon>
        <taxon>Flavobacteriaceae</taxon>
        <taxon>Flavobacterium</taxon>
    </lineage>
</organism>
<reference evidence="8" key="1">
    <citation type="submission" date="2016-11" db="EMBL/GenBank/DDBJ databases">
        <authorList>
            <person name="Varghese N."/>
            <person name="Submissions S."/>
        </authorList>
    </citation>
    <scope>NUCLEOTIDE SEQUENCE [LARGE SCALE GENOMIC DNA]</scope>
    <source>
        <strain evidence="8">DSM 17659</strain>
    </source>
</reference>
<evidence type="ECO:0000256" key="5">
    <source>
        <dbReference type="ARBA" id="ARBA00023172"/>
    </source>
</evidence>
<dbReference type="Pfam" id="PF00872">
    <property type="entry name" value="Transposase_mut"/>
    <property type="match status" value="1"/>
</dbReference>
<sequence length="87" mass="10108">MNYSSFLTFLSKLEKIIYTNNLIENLNGKIRKYANNKMPFPTDDAVLKSVLLALREAIKKWTMPIRDWSIVLNIRINLSLYLSKGSN</sequence>
<dbReference type="PANTHER" id="PTHR33217">
    <property type="entry name" value="TRANSPOSASE FOR INSERTION SEQUENCE ELEMENT IS1081"/>
    <property type="match status" value="1"/>
</dbReference>
<name>A0A1M5QFC1_9FLAO</name>
<evidence type="ECO:0000256" key="1">
    <source>
        <dbReference type="ARBA" id="ARBA00002190"/>
    </source>
</evidence>
<accession>A0A1M5QFC1</accession>
<protein>
    <recommendedName>
        <fullName evidence="6">Mutator family transposase</fullName>
    </recommendedName>
</protein>
<dbReference type="OrthoDB" id="9779930at2"/>
<comment type="function">
    <text evidence="1 6">Required for the transposition of the insertion element.</text>
</comment>
<dbReference type="EMBL" id="FQWF01000016">
    <property type="protein sequence ID" value="SHH12449.1"/>
    <property type="molecule type" value="Genomic_DNA"/>
</dbReference>
<evidence type="ECO:0000313" key="8">
    <source>
        <dbReference type="Proteomes" id="UP000184020"/>
    </source>
</evidence>
<keyword evidence="6" id="KW-0814">Transposable element</keyword>
<dbReference type="GO" id="GO:0004803">
    <property type="term" value="F:transposase activity"/>
    <property type="evidence" value="ECO:0007669"/>
    <property type="project" value="UniProtKB-UniRule"/>
</dbReference>
<evidence type="ECO:0000256" key="2">
    <source>
        <dbReference type="ARBA" id="ARBA00010961"/>
    </source>
</evidence>
<comment type="similarity">
    <text evidence="2 6">Belongs to the transposase mutator family.</text>
</comment>
<evidence type="ECO:0000256" key="6">
    <source>
        <dbReference type="RuleBase" id="RU365089"/>
    </source>
</evidence>
<evidence type="ECO:0000256" key="3">
    <source>
        <dbReference type="ARBA" id="ARBA00022578"/>
    </source>
</evidence>
<keyword evidence="5 6" id="KW-0233">DNA recombination</keyword>
<evidence type="ECO:0000313" key="7">
    <source>
        <dbReference type="EMBL" id="SHH12449.1"/>
    </source>
</evidence>
<keyword evidence="4 6" id="KW-0238">DNA-binding</keyword>
<gene>
    <name evidence="7" type="ORF">SAMN05444372_11626</name>
</gene>
<proteinExistence type="inferred from homology"/>
<dbReference type="STRING" id="229205.SAMN05444372_11626"/>
<evidence type="ECO:0000256" key="4">
    <source>
        <dbReference type="ARBA" id="ARBA00023125"/>
    </source>
</evidence>
<dbReference type="GO" id="GO:0006313">
    <property type="term" value="P:DNA transposition"/>
    <property type="evidence" value="ECO:0007669"/>
    <property type="project" value="UniProtKB-UniRule"/>
</dbReference>
<keyword evidence="8" id="KW-1185">Reference proteome</keyword>
<dbReference type="InterPro" id="IPR001207">
    <property type="entry name" value="Transposase_mutator"/>
</dbReference>